<dbReference type="Proteomes" id="UP001163105">
    <property type="component" value="Unassembled WGS sequence"/>
</dbReference>
<comment type="caution">
    <text evidence="3">The sequence shown here is derived from an EMBL/GenBank/DDBJ whole genome shotgun (WGS) entry which is preliminary data.</text>
</comment>
<keyword evidence="2" id="KW-1133">Transmembrane helix</keyword>
<keyword evidence="2" id="KW-0472">Membrane</keyword>
<dbReference type="GO" id="GO:0006879">
    <property type="term" value="P:intracellular iron ion homeostasis"/>
    <property type="evidence" value="ECO:0007669"/>
    <property type="project" value="TreeGrafter"/>
</dbReference>
<accession>A0AB34FB65</accession>
<dbReference type="EMBL" id="JAQHRD010000032">
    <property type="protein sequence ID" value="KAJ6436085.1"/>
    <property type="molecule type" value="Genomic_DNA"/>
</dbReference>
<dbReference type="GO" id="GO:0005886">
    <property type="term" value="C:plasma membrane"/>
    <property type="evidence" value="ECO:0007669"/>
    <property type="project" value="TreeGrafter"/>
</dbReference>
<keyword evidence="4" id="KW-1185">Reference proteome</keyword>
<gene>
    <name evidence="3" type="ORF">O9K51_11398</name>
</gene>
<evidence type="ECO:0000313" key="4">
    <source>
        <dbReference type="Proteomes" id="UP001163105"/>
    </source>
</evidence>
<evidence type="ECO:0000256" key="2">
    <source>
        <dbReference type="SAM" id="Phobius"/>
    </source>
</evidence>
<name>A0AB34FB65_9HYPO</name>
<proteinExistence type="predicted"/>
<dbReference type="PANTHER" id="PTHR32361">
    <property type="entry name" value="FERRIC/CUPRIC REDUCTASE TRANSMEMBRANE COMPONENT"/>
    <property type="match status" value="1"/>
</dbReference>
<dbReference type="GO" id="GO:0006826">
    <property type="term" value="P:iron ion transport"/>
    <property type="evidence" value="ECO:0007669"/>
    <property type="project" value="TreeGrafter"/>
</dbReference>
<dbReference type="InterPro" id="IPR051410">
    <property type="entry name" value="Ferric/Cupric_Reductase"/>
</dbReference>
<keyword evidence="2" id="KW-0812">Transmembrane</keyword>
<sequence length="182" mass="20495">MGLINMGPAFLAPHLSFLADLFGVRLQTFLAANNMLEADRHMRVYALAGTVLMLFIVTLSLPFLRNWAYEPYLRIHQTLAVGIAFTTVNHLRSIEGYNWTPLYSFGGIVIALALSYVGSTLYCNKKWGYPWPRIVVNLSHGVVLATIKLSRPVTIEPGQYLNLWVPSNNVEGLPQNYNVEQR</sequence>
<feature type="transmembrane region" description="Helical" evidence="2">
    <location>
        <begin position="44"/>
        <end position="64"/>
    </location>
</feature>
<feature type="transmembrane region" description="Helical" evidence="2">
    <location>
        <begin position="102"/>
        <end position="123"/>
    </location>
</feature>
<feature type="transmembrane region" description="Helical" evidence="2">
    <location>
        <begin position="12"/>
        <end position="32"/>
    </location>
</feature>
<evidence type="ECO:0000256" key="1">
    <source>
        <dbReference type="ARBA" id="ARBA00022448"/>
    </source>
</evidence>
<dbReference type="GO" id="GO:0000293">
    <property type="term" value="F:ferric-chelate reductase activity"/>
    <property type="evidence" value="ECO:0007669"/>
    <property type="project" value="TreeGrafter"/>
</dbReference>
<reference evidence="3" key="1">
    <citation type="submission" date="2023-01" db="EMBL/GenBank/DDBJ databases">
        <title>The growth and conidiation of Purpureocillium lavendulum are regulated by nitrogen source and histone H3K14 acetylation.</title>
        <authorList>
            <person name="Tang P."/>
            <person name="Han J."/>
            <person name="Zhang C."/>
            <person name="Tang P."/>
            <person name="Qi F."/>
            <person name="Zhang K."/>
            <person name="Liang L."/>
        </authorList>
    </citation>
    <scope>NUCLEOTIDE SEQUENCE</scope>
    <source>
        <strain evidence="3">YMF1.00683</strain>
    </source>
</reference>
<dbReference type="AlphaFoldDB" id="A0AB34FB65"/>
<dbReference type="PANTHER" id="PTHR32361:SF26">
    <property type="entry name" value="FAD-BINDING 8 DOMAIN-CONTAINING PROTEIN-RELATED"/>
    <property type="match status" value="1"/>
</dbReference>
<organism evidence="3 4">
    <name type="scientific">Purpureocillium lavendulum</name>
    <dbReference type="NCBI Taxonomy" id="1247861"/>
    <lineage>
        <taxon>Eukaryota</taxon>
        <taxon>Fungi</taxon>
        <taxon>Dikarya</taxon>
        <taxon>Ascomycota</taxon>
        <taxon>Pezizomycotina</taxon>
        <taxon>Sordariomycetes</taxon>
        <taxon>Hypocreomycetidae</taxon>
        <taxon>Hypocreales</taxon>
        <taxon>Ophiocordycipitaceae</taxon>
        <taxon>Purpureocillium</taxon>
    </lineage>
</organism>
<keyword evidence="1" id="KW-0813">Transport</keyword>
<evidence type="ECO:0000313" key="3">
    <source>
        <dbReference type="EMBL" id="KAJ6436085.1"/>
    </source>
</evidence>
<protein>
    <submittedName>
        <fullName evidence="3">C6 transcription factor</fullName>
    </submittedName>
</protein>
<dbReference type="GO" id="GO:0015677">
    <property type="term" value="P:copper ion import"/>
    <property type="evidence" value="ECO:0007669"/>
    <property type="project" value="TreeGrafter"/>
</dbReference>